<evidence type="ECO:0000256" key="7">
    <source>
        <dbReference type="SAM" id="SignalP"/>
    </source>
</evidence>
<evidence type="ECO:0000313" key="8">
    <source>
        <dbReference type="Proteomes" id="UP000095283"/>
    </source>
</evidence>
<comment type="subcellular location">
    <subcellularLocation>
        <location evidence="1">Secreted</location>
    </subcellularLocation>
</comment>
<evidence type="ECO:0000256" key="6">
    <source>
        <dbReference type="ARBA" id="ARBA00023320"/>
    </source>
</evidence>
<keyword evidence="4" id="KW-0165">Cleavage on pair of basic residues</keyword>
<dbReference type="Pfam" id="PF01581">
    <property type="entry name" value="FARP"/>
    <property type="match status" value="2"/>
</dbReference>
<keyword evidence="6" id="KW-0527">Neuropeptide</keyword>
<comment type="similarity">
    <text evidence="2">Belongs to the FARP (FMRFamide related peptide) family.</text>
</comment>
<feature type="chain" id="PRO_5009311071" evidence="7">
    <location>
        <begin position="27"/>
        <end position="171"/>
    </location>
</feature>
<keyword evidence="5" id="KW-0027">Amidation</keyword>
<feature type="signal peptide" evidence="7">
    <location>
        <begin position="1"/>
        <end position="26"/>
    </location>
</feature>
<dbReference type="InterPro" id="IPR002544">
    <property type="entry name" value="FMRFamid-related_peptide-like"/>
</dbReference>
<keyword evidence="3" id="KW-0964">Secreted</keyword>
<organism evidence="8 9">
    <name type="scientific">Heterorhabditis bacteriophora</name>
    <name type="common">Entomopathogenic nematode worm</name>
    <dbReference type="NCBI Taxonomy" id="37862"/>
    <lineage>
        <taxon>Eukaryota</taxon>
        <taxon>Metazoa</taxon>
        <taxon>Ecdysozoa</taxon>
        <taxon>Nematoda</taxon>
        <taxon>Chromadorea</taxon>
        <taxon>Rhabditida</taxon>
        <taxon>Rhabditina</taxon>
        <taxon>Rhabditomorpha</taxon>
        <taxon>Strongyloidea</taxon>
        <taxon>Heterorhabditidae</taxon>
        <taxon>Heterorhabditis</taxon>
    </lineage>
</organism>
<evidence type="ECO:0000313" key="9">
    <source>
        <dbReference type="WBParaSite" id="Hba_13882"/>
    </source>
</evidence>
<keyword evidence="7" id="KW-0732">Signal</keyword>
<dbReference type="GO" id="GO:0005576">
    <property type="term" value="C:extracellular region"/>
    <property type="evidence" value="ECO:0007669"/>
    <property type="project" value="UniProtKB-SubCell"/>
</dbReference>
<dbReference type="AlphaFoldDB" id="A0A1I7X910"/>
<evidence type="ECO:0000256" key="1">
    <source>
        <dbReference type="ARBA" id="ARBA00004613"/>
    </source>
</evidence>
<accession>A0A1I7X910</accession>
<dbReference type="Proteomes" id="UP000095283">
    <property type="component" value="Unplaced"/>
</dbReference>
<reference evidence="9" key="1">
    <citation type="submission" date="2016-11" db="UniProtKB">
        <authorList>
            <consortium name="WormBaseParasite"/>
        </authorList>
    </citation>
    <scope>IDENTIFICATION</scope>
</reference>
<proteinExistence type="inferred from homology"/>
<sequence length="171" mass="19740">MQVPTMANKSLIAFLLIVILNLLVTALPVNSKSSVEQRQQFKRFRGEPIRFGKRVPREPISQPYVSYKNKRVDKLDICDMSAIHLLVTLATLFAIIVGQDYYNEKRSPLGTMRFGKRMAIDDNYYYLDKKADSTMAETQRSIRTPLGTMRFGKRTSLRLEKRNPLSTMRFG</sequence>
<evidence type="ECO:0000256" key="2">
    <source>
        <dbReference type="ARBA" id="ARBA00006356"/>
    </source>
</evidence>
<evidence type="ECO:0000256" key="3">
    <source>
        <dbReference type="ARBA" id="ARBA00022525"/>
    </source>
</evidence>
<dbReference type="WBParaSite" id="Hba_13882">
    <property type="protein sequence ID" value="Hba_13882"/>
    <property type="gene ID" value="Hba_13882"/>
</dbReference>
<protein>
    <submittedName>
        <fullName evidence="9">Uncharacterized protein</fullName>
    </submittedName>
</protein>
<name>A0A1I7X910_HETBA</name>
<evidence type="ECO:0000256" key="4">
    <source>
        <dbReference type="ARBA" id="ARBA00022685"/>
    </source>
</evidence>
<keyword evidence="8" id="KW-1185">Reference proteome</keyword>
<evidence type="ECO:0000256" key="5">
    <source>
        <dbReference type="ARBA" id="ARBA00022815"/>
    </source>
</evidence>
<dbReference type="GO" id="GO:0007218">
    <property type="term" value="P:neuropeptide signaling pathway"/>
    <property type="evidence" value="ECO:0007669"/>
    <property type="project" value="UniProtKB-KW"/>
</dbReference>